<dbReference type="InterPro" id="IPR003660">
    <property type="entry name" value="HAMP_dom"/>
</dbReference>
<evidence type="ECO:0000256" key="10">
    <source>
        <dbReference type="ARBA" id="ARBA00022840"/>
    </source>
</evidence>
<keyword evidence="4" id="KW-1003">Cell membrane</keyword>
<dbReference type="GO" id="GO:0000155">
    <property type="term" value="F:phosphorelay sensor kinase activity"/>
    <property type="evidence" value="ECO:0007669"/>
    <property type="project" value="InterPro"/>
</dbReference>
<dbReference type="InterPro" id="IPR001789">
    <property type="entry name" value="Sig_transdc_resp-reg_receiver"/>
</dbReference>
<feature type="domain" description="HAMP" evidence="20">
    <location>
        <begin position="312"/>
        <end position="365"/>
    </location>
</feature>
<dbReference type="Gene3D" id="3.30.450.20">
    <property type="entry name" value="PAS domain"/>
    <property type="match status" value="2"/>
</dbReference>
<keyword evidence="10" id="KW-0067">ATP-binding</keyword>
<gene>
    <name evidence="21" type="ordered locus">Daro_2378</name>
</gene>
<dbReference type="EC" id="2.7.13.3" evidence="3"/>
<evidence type="ECO:0000259" key="16">
    <source>
        <dbReference type="PROSITE" id="PS50109"/>
    </source>
</evidence>
<dbReference type="CDD" id="cd12914">
    <property type="entry name" value="PDC1_DGC_like"/>
    <property type="match status" value="1"/>
</dbReference>
<dbReference type="InterPro" id="IPR011006">
    <property type="entry name" value="CheY-like_superfamily"/>
</dbReference>
<dbReference type="InterPro" id="IPR003594">
    <property type="entry name" value="HATPase_dom"/>
</dbReference>
<evidence type="ECO:0000256" key="12">
    <source>
        <dbReference type="ARBA" id="ARBA00023012"/>
    </source>
</evidence>
<dbReference type="PROSITE" id="PS50885">
    <property type="entry name" value="HAMP"/>
    <property type="match status" value="1"/>
</dbReference>
<evidence type="ECO:0000313" key="21">
    <source>
        <dbReference type="EMBL" id="AAZ47114.1"/>
    </source>
</evidence>
<dbReference type="Gene3D" id="3.30.565.10">
    <property type="entry name" value="Histidine kinase-like ATPase, C-terminal domain"/>
    <property type="match status" value="1"/>
</dbReference>
<dbReference type="SUPFAM" id="SSF55874">
    <property type="entry name" value="ATPase domain of HSP90 chaperone/DNA topoisomerase II/histidine kinase"/>
    <property type="match status" value="1"/>
</dbReference>
<evidence type="ECO:0000256" key="8">
    <source>
        <dbReference type="ARBA" id="ARBA00022741"/>
    </source>
</evidence>
<keyword evidence="9" id="KW-0418">Kinase</keyword>
<dbReference type="InterPro" id="IPR000014">
    <property type="entry name" value="PAS"/>
</dbReference>
<dbReference type="Gene3D" id="6.10.340.10">
    <property type="match status" value="1"/>
</dbReference>
<evidence type="ECO:0000256" key="6">
    <source>
        <dbReference type="ARBA" id="ARBA00022679"/>
    </source>
</evidence>
<dbReference type="Pfam" id="PF02743">
    <property type="entry name" value="dCache_1"/>
    <property type="match status" value="1"/>
</dbReference>
<dbReference type="CDD" id="cd18774">
    <property type="entry name" value="PDC2_HK_sensor"/>
    <property type="match status" value="1"/>
</dbReference>
<name>Q47DG7_DECAR</name>
<dbReference type="Pfam" id="PF08447">
    <property type="entry name" value="PAS_3"/>
    <property type="match status" value="1"/>
</dbReference>
<protein>
    <recommendedName>
        <fullName evidence="3">histidine kinase</fullName>
        <ecNumber evidence="3">2.7.13.3</ecNumber>
    </recommendedName>
</protein>
<proteinExistence type="predicted"/>
<evidence type="ECO:0000256" key="4">
    <source>
        <dbReference type="ARBA" id="ARBA00022475"/>
    </source>
</evidence>
<feature type="domain" description="Histidine kinase" evidence="16">
    <location>
        <begin position="538"/>
        <end position="755"/>
    </location>
</feature>
<dbReference type="PROSITE" id="PS50113">
    <property type="entry name" value="PAC"/>
    <property type="match status" value="1"/>
</dbReference>
<dbReference type="PROSITE" id="PS50112">
    <property type="entry name" value="PAS"/>
    <property type="match status" value="1"/>
</dbReference>
<keyword evidence="12" id="KW-0902">Two-component regulatory system</keyword>
<dbReference type="CDD" id="cd16922">
    <property type="entry name" value="HATPase_EvgS-ArcB-TorS-like"/>
    <property type="match status" value="1"/>
</dbReference>
<dbReference type="SUPFAM" id="SSF52172">
    <property type="entry name" value="CheY-like"/>
    <property type="match status" value="1"/>
</dbReference>
<feature type="transmembrane region" description="Helical" evidence="15">
    <location>
        <begin position="14"/>
        <end position="37"/>
    </location>
</feature>
<dbReference type="PROSITE" id="PS50109">
    <property type="entry name" value="HIS_KIN"/>
    <property type="match status" value="1"/>
</dbReference>
<evidence type="ECO:0000259" key="18">
    <source>
        <dbReference type="PROSITE" id="PS50112"/>
    </source>
</evidence>
<feature type="domain" description="Response regulatory" evidence="17">
    <location>
        <begin position="779"/>
        <end position="896"/>
    </location>
</feature>
<feature type="domain" description="PAS" evidence="18">
    <location>
        <begin position="395"/>
        <end position="448"/>
    </location>
</feature>
<dbReference type="InterPro" id="IPR013655">
    <property type="entry name" value="PAS_fold_3"/>
</dbReference>
<dbReference type="PRINTS" id="PR00344">
    <property type="entry name" value="BCTRLSENSOR"/>
</dbReference>
<dbReference type="Gene3D" id="3.40.50.2300">
    <property type="match status" value="1"/>
</dbReference>
<dbReference type="GO" id="GO:0005524">
    <property type="term" value="F:ATP binding"/>
    <property type="evidence" value="ECO:0007669"/>
    <property type="project" value="UniProtKB-KW"/>
</dbReference>
<evidence type="ECO:0000259" key="17">
    <source>
        <dbReference type="PROSITE" id="PS50110"/>
    </source>
</evidence>
<evidence type="ECO:0000259" key="19">
    <source>
        <dbReference type="PROSITE" id="PS50113"/>
    </source>
</evidence>
<keyword evidence="8" id="KW-0547">Nucleotide-binding</keyword>
<dbReference type="PROSITE" id="PS50110">
    <property type="entry name" value="RESPONSE_REGULATORY"/>
    <property type="match status" value="1"/>
</dbReference>
<dbReference type="EMBL" id="CP000089">
    <property type="protein sequence ID" value="AAZ47114.1"/>
    <property type="molecule type" value="Genomic_DNA"/>
</dbReference>
<organism evidence="21">
    <name type="scientific">Dechloromonas aromatica (strain RCB)</name>
    <dbReference type="NCBI Taxonomy" id="159087"/>
    <lineage>
        <taxon>Bacteria</taxon>
        <taxon>Pseudomonadati</taxon>
        <taxon>Pseudomonadota</taxon>
        <taxon>Betaproteobacteria</taxon>
        <taxon>Rhodocyclales</taxon>
        <taxon>Azonexaceae</taxon>
        <taxon>Dechloromonas</taxon>
    </lineage>
</organism>
<dbReference type="SMART" id="SM00388">
    <property type="entry name" value="HisKA"/>
    <property type="match status" value="1"/>
</dbReference>
<evidence type="ECO:0000256" key="9">
    <source>
        <dbReference type="ARBA" id="ARBA00022777"/>
    </source>
</evidence>
<dbReference type="eggNOG" id="COG0784">
    <property type="taxonomic scope" value="Bacteria"/>
</dbReference>
<keyword evidence="5 14" id="KW-0597">Phosphoprotein</keyword>
<dbReference type="Pfam" id="PF00072">
    <property type="entry name" value="Response_reg"/>
    <property type="match status" value="1"/>
</dbReference>
<dbReference type="SUPFAM" id="SSF47384">
    <property type="entry name" value="Homodimeric domain of signal transducing histidine kinase"/>
    <property type="match status" value="1"/>
</dbReference>
<dbReference type="InterPro" id="IPR005467">
    <property type="entry name" value="His_kinase_dom"/>
</dbReference>
<dbReference type="SMART" id="SM00448">
    <property type="entry name" value="REC"/>
    <property type="match status" value="1"/>
</dbReference>
<dbReference type="Pfam" id="PF02518">
    <property type="entry name" value="HATPase_c"/>
    <property type="match status" value="1"/>
</dbReference>
<dbReference type="CDD" id="cd17546">
    <property type="entry name" value="REC_hyHK_CKI1_RcsC-like"/>
    <property type="match status" value="1"/>
</dbReference>
<keyword evidence="13 15" id="KW-0472">Membrane</keyword>
<reference evidence="21" key="1">
    <citation type="submission" date="2005-08" db="EMBL/GenBank/DDBJ databases">
        <title>Complete sequence of Dechloromonas aromatica RCB.</title>
        <authorList>
            <person name="Salinero K.K."/>
            <person name="Copeland A."/>
            <person name="Lucas S."/>
            <person name="Lapidus A."/>
            <person name="Barry K."/>
            <person name="Detter J.C."/>
            <person name="Glavina T."/>
            <person name="Hammon N."/>
            <person name="Israni S."/>
            <person name="Pitluck S."/>
            <person name="Di Bartolo G."/>
            <person name="Trong S."/>
            <person name="Schmutz J."/>
            <person name="Larimer F."/>
            <person name="Land M."/>
            <person name="Ivanova N."/>
            <person name="Richardson P."/>
        </authorList>
    </citation>
    <scope>NUCLEOTIDE SEQUENCE</scope>
    <source>
        <strain evidence="21">RCB</strain>
    </source>
</reference>
<dbReference type="Pfam" id="PF00672">
    <property type="entry name" value="HAMP"/>
    <property type="match status" value="1"/>
</dbReference>
<evidence type="ECO:0000256" key="1">
    <source>
        <dbReference type="ARBA" id="ARBA00000085"/>
    </source>
</evidence>
<dbReference type="InterPro" id="IPR000700">
    <property type="entry name" value="PAS-assoc_C"/>
</dbReference>
<evidence type="ECO:0000256" key="7">
    <source>
        <dbReference type="ARBA" id="ARBA00022692"/>
    </source>
</evidence>
<dbReference type="PANTHER" id="PTHR45339">
    <property type="entry name" value="HYBRID SIGNAL TRANSDUCTION HISTIDINE KINASE J"/>
    <property type="match status" value="1"/>
</dbReference>
<sequence length="901" mass="98670">MFGLFNWRSLQTRIAVGTLIVVLGILWTTVIALGQLLHRDMEESISAQQFSTVSLIANEIDRSILERQSIAESVASSLTATILASPAATQRLVEERKIPQRIFNWGIIVTDSQGTAIASTPLELDRKGTNYANYDFISKALSTGIPQIADPVFSPNSGLPVFTIVVPIQNPAGKTIGLVIGVTNLALPNFLDEIGSAKYGNTGDFLITAPAKRLFVASSDKRRVMKAGPPPGLNPVYDRYIGGYEGSGVAMSSRGVVELSSNKRIASTGWLMQAVLPTDEAFAPIHAMERHLIVISLILTLIATFASWWWLRLQFRPLSEISSLLRQMRDGEIPRQALPVIRQDEIGLLTEALNGLQEVIVTEEAMAAEHAANNRLRHIVSYIPGIVFQYRLFPDGHSAFPFASDGIREIYGLAPDQVENDVRPLSDMMHPDDAEHFLATMHESAKTLSPWHVDYRICLPDGKTKWLMINAQPESSKDGSTLWHGFIADISEMKAMSAELEHYRDHLEQLVKVRTADLEASRAEAERLALAKSEFLAKMSHEIRTPLHGVLGMAHIGGRNTSEGSKAHEAFAKITHSGNLLLGIINDILDFSKMEAGMLKIESTDIDLPAILAESMELMQERANAKKLSLQLRVAENLPAHCQSDSLRLRQILLNLLSNAVKFTVSGSVTLDASFDGHQLIFKVSDTGIGITHEQSSKIFNPFEQGDNSTTRRFGGTGLGLAITSHLVKLMEGTIHLESTPDNGSRFEIRLPYHPIVAESAAIPLAAPALAAKPLSGLRILVAEDIDINQEIMEAILHDFGAEVSMVSNGLEAVQKIQQHGDSGFDVVLMDIQMPVMNGHDATRQILRIAPGLPIIGQTAHALTEEREACFASGMVDHIAKPIEPDKLLGVILKHVRNNKP</sequence>
<dbReference type="Gene3D" id="1.10.287.130">
    <property type="match status" value="1"/>
</dbReference>
<dbReference type="eggNOG" id="COG4191">
    <property type="taxonomic scope" value="Bacteria"/>
</dbReference>
<dbReference type="STRING" id="159087.Daro_2378"/>
<keyword evidence="11 15" id="KW-1133">Transmembrane helix</keyword>
<dbReference type="AlphaFoldDB" id="Q47DG7"/>
<evidence type="ECO:0000256" key="15">
    <source>
        <dbReference type="SAM" id="Phobius"/>
    </source>
</evidence>
<dbReference type="InterPro" id="IPR003661">
    <property type="entry name" value="HisK_dim/P_dom"/>
</dbReference>
<dbReference type="InterPro" id="IPR033479">
    <property type="entry name" value="dCache_1"/>
</dbReference>
<dbReference type="GO" id="GO:0005886">
    <property type="term" value="C:plasma membrane"/>
    <property type="evidence" value="ECO:0007669"/>
    <property type="project" value="UniProtKB-SubCell"/>
</dbReference>
<evidence type="ECO:0000256" key="5">
    <source>
        <dbReference type="ARBA" id="ARBA00022553"/>
    </source>
</evidence>
<dbReference type="Pfam" id="PF00512">
    <property type="entry name" value="HisKA"/>
    <property type="match status" value="1"/>
</dbReference>
<keyword evidence="7 15" id="KW-0812">Transmembrane</keyword>
<feature type="domain" description="PAC" evidence="19">
    <location>
        <begin position="451"/>
        <end position="502"/>
    </location>
</feature>
<dbReference type="InterPro" id="IPR004358">
    <property type="entry name" value="Sig_transdc_His_kin-like_C"/>
</dbReference>
<dbReference type="NCBIfam" id="TIGR00229">
    <property type="entry name" value="sensory_box"/>
    <property type="match status" value="1"/>
</dbReference>
<comment type="subcellular location">
    <subcellularLocation>
        <location evidence="2">Cell membrane</location>
        <topology evidence="2">Multi-pass membrane protein</topology>
    </subcellularLocation>
</comment>
<dbReference type="SUPFAM" id="SSF55785">
    <property type="entry name" value="PYP-like sensor domain (PAS domain)"/>
    <property type="match status" value="1"/>
</dbReference>
<dbReference type="InterPro" id="IPR029151">
    <property type="entry name" value="Sensor-like_sf"/>
</dbReference>
<evidence type="ECO:0000259" key="20">
    <source>
        <dbReference type="PROSITE" id="PS50885"/>
    </source>
</evidence>
<keyword evidence="6" id="KW-0808">Transferase</keyword>
<dbReference type="eggNOG" id="COG2205">
    <property type="taxonomic scope" value="Bacteria"/>
</dbReference>
<evidence type="ECO:0000256" key="13">
    <source>
        <dbReference type="ARBA" id="ARBA00023136"/>
    </source>
</evidence>
<dbReference type="CDD" id="cd06225">
    <property type="entry name" value="HAMP"/>
    <property type="match status" value="1"/>
</dbReference>
<evidence type="ECO:0000256" key="14">
    <source>
        <dbReference type="PROSITE-ProRule" id="PRU00169"/>
    </source>
</evidence>
<comment type="catalytic activity">
    <reaction evidence="1">
        <text>ATP + protein L-histidine = ADP + protein N-phospho-L-histidine.</text>
        <dbReference type="EC" id="2.7.13.3"/>
    </reaction>
</comment>
<evidence type="ECO:0000256" key="3">
    <source>
        <dbReference type="ARBA" id="ARBA00012438"/>
    </source>
</evidence>
<dbReference type="FunFam" id="3.30.565.10:FF:000078">
    <property type="entry name" value="Two-component sensor histidine kinase"/>
    <property type="match status" value="1"/>
</dbReference>
<dbReference type="SUPFAM" id="SSF103190">
    <property type="entry name" value="Sensory domain-like"/>
    <property type="match status" value="1"/>
</dbReference>
<dbReference type="KEGG" id="dar:Daro_2378"/>
<dbReference type="InterPro" id="IPR036890">
    <property type="entry name" value="HATPase_C_sf"/>
</dbReference>
<feature type="modified residue" description="4-aspartylphosphate" evidence="14">
    <location>
        <position position="831"/>
    </location>
</feature>
<dbReference type="HOGENOM" id="CLU_355504_0_0_4"/>
<evidence type="ECO:0000256" key="2">
    <source>
        <dbReference type="ARBA" id="ARBA00004651"/>
    </source>
</evidence>
<dbReference type="CDD" id="cd00130">
    <property type="entry name" value="PAS"/>
    <property type="match status" value="1"/>
</dbReference>
<dbReference type="CDD" id="cd00082">
    <property type="entry name" value="HisKA"/>
    <property type="match status" value="1"/>
</dbReference>
<accession>Q47DG7</accession>
<evidence type="ECO:0000256" key="11">
    <source>
        <dbReference type="ARBA" id="ARBA00022989"/>
    </source>
</evidence>
<dbReference type="InterPro" id="IPR035965">
    <property type="entry name" value="PAS-like_dom_sf"/>
</dbReference>
<dbReference type="InterPro" id="IPR036097">
    <property type="entry name" value="HisK_dim/P_sf"/>
</dbReference>
<dbReference type="SMART" id="SM00387">
    <property type="entry name" value="HATPase_c"/>
    <property type="match status" value="1"/>
</dbReference>
<dbReference type="PANTHER" id="PTHR45339:SF1">
    <property type="entry name" value="HYBRID SIGNAL TRANSDUCTION HISTIDINE KINASE J"/>
    <property type="match status" value="1"/>
</dbReference>
<feature type="transmembrane region" description="Helical" evidence="15">
    <location>
        <begin position="292"/>
        <end position="311"/>
    </location>
</feature>